<protein>
    <submittedName>
        <fullName evidence="2">Uncharacterized protein</fullName>
    </submittedName>
</protein>
<proteinExistence type="predicted"/>
<evidence type="ECO:0000256" key="1">
    <source>
        <dbReference type="SAM" id="MobiDB-lite"/>
    </source>
</evidence>
<accession>A0A4S8IKQ4</accession>
<dbReference type="EMBL" id="PYDT01000009">
    <property type="protein sequence ID" value="THU48995.1"/>
    <property type="molecule type" value="Genomic_DNA"/>
</dbReference>
<keyword evidence="3" id="KW-1185">Reference proteome</keyword>
<name>A0A4S8IKQ4_MUSBA</name>
<evidence type="ECO:0000313" key="2">
    <source>
        <dbReference type="EMBL" id="THU48995.1"/>
    </source>
</evidence>
<feature type="compositionally biased region" description="Polar residues" evidence="1">
    <location>
        <begin position="52"/>
        <end position="62"/>
    </location>
</feature>
<gene>
    <name evidence="2" type="ORF">C4D60_Mb06t04900</name>
</gene>
<reference evidence="2 3" key="1">
    <citation type="journal article" date="2019" name="Nat. Plants">
        <title>Genome sequencing of Musa balbisiana reveals subgenome evolution and function divergence in polyploid bananas.</title>
        <authorList>
            <person name="Yao X."/>
        </authorList>
    </citation>
    <scope>NUCLEOTIDE SEQUENCE [LARGE SCALE GENOMIC DNA]</scope>
    <source>
        <strain evidence="3">cv. DH-PKW</strain>
        <tissue evidence="2">Leaves</tissue>
    </source>
</reference>
<feature type="region of interest" description="Disordered" evidence="1">
    <location>
        <begin position="43"/>
        <end position="81"/>
    </location>
</feature>
<dbReference type="AlphaFoldDB" id="A0A4S8IKQ4"/>
<sequence>MTVTSVLIQNNGYYRSVAMTVSCYKETLQWWDPLSRVGSRAEPRLLARDLPTEQSSTDSGRSTPRLRPSMGRRCPQPYQEVDESWPNTTVVAKGLEKMKMKMKKTKAVPIPTLRGRGGGWGRGDREGSG</sequence>
<feature type="region of interest" description="Disordered" evidence="1">
    <location>
        <begin position="100"/>
        <end position="129"/>
    </location>
</feature>
<organism evidence="2 3">
    <name type="scientific">Musa balbisiana</name>
    <name type="common">Banana</name>
    <dbReference type="NCBI Taxonomy" id="52838"/>
    <lineage>
        <taxon>Eukaryota</taxon>
        <taxon>Viridiplantae</taxon>
        <taxon>Streptophyta</taxon>
        <taxon>Embryophyta</taxon>
        <taxon>Tracheophyta</taxon>
        <taxon>Spermatophyta</taxon>
        <taxon>Magnoliopsida</taxon>
        <taxon>Liliopsida</taxon>
        <taxon>Zingiberales</taxon>
        <taxon>Musaceae</taxon>
        <taxon>Musa</taxon>
    </lineage>
</organism>
<comment type="caution">
    <text evidence="2">The sequence shown here is derived from an EMBL/GenBank/DDBJ whole genome shotgun (WGS) entry which is preliminary data.</text>
</comment>
<evidence type="ECO:0000313" key="3">
    <source>
        <dbReference type="Proteomes" id="UP000317650"/>
    </source>
</evidence>
<dbReference type="Proteomes" id="UP000317650">
    <property type="component" value="Chromosome 6"/>
</dbReference>